<evidence type="ECO:0000313" key="1">
    <source>
        <dbReference type="EMBL" id="SVB50479.1"/>
    </source>
</evidence>
<gene>
    <name evidence="1" type="ORF">METZ01_LOCUS203333</name>
</gene>
<accession>A0A382EJA0</accession>
<sequence length="58" mass="7065">MKVKEAILQEIENYIDGRIDELSELAKRYAEIDNYAEIYRLKEMKRVQKMMEKLINRT</sequence>
<protein>
    <submittedName>
        <fullName evidence="1">Uncharacterized protein</fullName>
    </submittedName>
</protein>
<dbReference type="AlphaFoldDB" id="A0A382EJA0"/>
<proteinExistence type="predicted"/>
<reference evidence="1" key="1">
    <citation type="submission" date="2018-05" db="EMBL/GenBank/DDBJ databases">
        <authorList>
            <person name="Lanie J.A."/>
            <person name="Ng W.-L."/>
            <person name="Kazmierczak K.M."/>
            <person name="Andrzejewski T.M."/>
            <person name="Davidsen T.M."/>
            <person name="Wayne K.J."/>
            <person name="Tettelin H."/>
            <person name="Glass J.I."/>
            <person name="Rusch D."/>
            <person name="Podicherti R."/>
            <person name="Tsui H.-C.T."/>
            <person name="Winkler M.E."/>
        </authorList>
    </citation>
    <scope>NUCLEOTIDE SEQUENCE</scope>
</reference>
<dbReference type="EMBL" id="UINC01044689">
    <property type="protein sequence ID" value="SVB50479.1"/>
    <property type="molecule type" value="Genomic_DNA"/>
</dbReference>
<name>A0A382EJA0_9ZZZZ</name>
<organism evidence="1">
    <name type="scientific">marine metagenome</name>
    <dbReference type="NCBI Taxonomy" id="408172"/>
    <lineage>
        <taxon>unclassified sequences</taxon>
        <taxon>metagenomes</taxon>
        <taxon>ecological metagenomes</taxon>
    </lineage>
</organism>